<name>A0A2N1J2F5_9BACT</name>
<feature type="transmembrane region" description="Helical" evidence="7">
    <location>
        <begin position="90"/>
        <end position="112"/>
    </location>
</feature>
<dbReference type="EMBL" id="NXIF01000031">
    <property type="protein sequence ID" value="PKI80662.1"/>
    <property type="molecule type" value="Genomic_DNA"/>
</dbReference>
<comment type="caution">
    <text evidence="9">The sequence shown here is derived from an EMBL/GenBank/DDBJ whole genome shotgun (WGS) entry which is preliminary data.</text>
</comment>
<evidence type="ECO:0000313" key="9">
    <source>
        <dbReference type="EMBL" id="PKI80662.1"/>
    </source>
</evidence>
<reference evidence="9 10" key="1">
    <citation type="submission" date="2017-09" db="EMBL/GenBank/DDBJ databases">
        <title>Genomics of the genus Arcobacter.</title>
        <authorList>
            <person name="Perez-Cataluna A."/>
            <person name="Figueras M.J."/>
            <person name="Salas-Masso N."/>
        </authorList>
    </citation>
    <scope>NUCLEOTIDE SEQUENCE [LARGE SCALE GENOMIC DNA]</scope>
    <source>
        <strain evidence="9 10">DSM 18005</strain>
    </source>
</reference>
<feature type="transmembrane region" description="Helical" evidence="7">
    <location>
        <begin position="174"/>
        <end position="193"/>
    </location>
</feature>
<gene>
    <name evidence="9" type="ORF">CP960_08320</name>
</gene>
<keyword evidence="10" id="KW-1185">Reference proteome</keyword>
<keyword evidence="6 7" id="KW-0472">Membrane</keyword>
<keyword evidence="3" id="KW-1003">Cell membrane</keyword>
<dbReference type="AlphaFoldDB" id="A0A2N1J2F5"/>
<evidence type="ECO:0000256" key="6">
    <source>
        <dbReference type="ARBA" id="ARBA00023136"/>
    </source>
</evidence>
<dbReference type="PANTHER" id="PTHR30506:SF3">
    <property type="entry name" value="UPF0126 INNER MEMBRANE PROTEIN YADS-RELATED"/>
    <property type="match status" value="1"/>
</dbReference>
<evidence type="ECO:0000256" key="1">
    <source>
        <dbReference type="ARBA" id="ARBA00004651"/>
    </source>
</evidence>
<accession>A0A2N1J2F5</accession>
<evidence type="ECO:0000256" key="5">
    <source>
        <dbReference type="ARBA" id="ARBA00022989"/>
    </source>
</evidence>
<dbReference type="Pfam" id="PF03458">
    <property type="entry name" value="Gly_transporter"/>
    <property type="match status" value="2"/>
</dbReference>
<evidence type="ECO:0000256" key="7">
    <source>
        <dbReference type="SAM" id="Phobius"/>
    </source>
</evidence>
<dbReference type="PANTHER" id="PTHR30506">
    <property type="entry name" value="INNER MEMBRANE PROTEIN"/>
    <property type="match status" value="1"/>
</dbReference>
<keyword evidence="4 7" id="KW-0812">Transmembrane</keyword>
<evidence type="ECO:0000256" key="2">
    <source>
        <dbReference type="ARBA" id="ARBA00008193"/>
    </source>
</evidence>
<evidence type="ECO:0000259" key="8">
    <source>
        <dbReference type="Pfam" id="PF03458"/>
    </source>
</evidence>
<feature type="domain" description="Glycine transporter" evidence="8">
    <location>
        <begin position="6"/>
        <end position="73"/>
    </location>
</feature>
<protein>
    <recommendedName>
        <fullName evidence="8">Glycine transporter domain-containing protein</fullName>
    </recommendedName>
</protein>
<dbReference type="GO" id="GO:0005886">
    <property type="term" value="C:plasma membrane"/>
    <property type="evidence" value="ECO:0007669"/>
    <property type="project" value="UniProtKB-SubCell"/>
</dbReference>
<feature type="transmembrane region" description="Helical" evidence="7">
    <location>
        <begin position="151"/>
        <end position="168"/>
    </location>
</feature>
<dbReference type="InterPro" id="IPR005115">
    <property type="entry name" value="Gly_transporter"/>
</dbReference>
<proteinExistence type="inferred from homology"/>
<feature type="domain" description="Glycine transporter" evidence="8">
    <location>
        <begin position="94"/>
        <end position="167"/>
    </location>
</feature>
<dbReference type="OrthoDB" id="9791874at2"/>
<feature type="transmembrane region" description="Helical" evidence="7">
    <location>
        <begin position="118"/>
        <end position="139"/>
    </location>
</feature>
<comment type="subcellular location">
    <subcellularLocation>
        <location evidence="1">Cell membrane</location>
        <topology evidence="1">Multi-pass membrane protein</topology>
    </subcellularLocation>
</comment>
<dbReference type="RefSeq" id="WP_101184957.1">
    <property type="nucleotide sequence ID" value="NZ_CP031218.1"/>
</dbReference>
<dbReference type="KEGG" id="ahs:AHALO_2200"/>
<organism evidence="9 10">
    <name type="scientific">Malaciobacter halophilus</name>
    <dbReference type="NCBI Taxonomy" id="197482"/>
    <lineage>
        <taxon>Bacteria</taxon>
        <taxon>Pseudomonadati</taxon>
        <taxon>Campylobacterota</taxon>
        <taxon>Epsilonproteobacteria</taxon>
        <taxon>Campylobacterales</taxon>
        <taxon>Arcobacteraceae</taxon>
        <taxon>Malaciobacter</taxon>
    </lineage>
</organism>
<evidence type="ECO:0000256" key="3">
    <source>
        <dbReference type="ARBA" id="ARBA00022475"/>
    </source>
</evidence>
<comment type="similarity">
    <text evidence="2">Belongs to the UPF0126 family.</text>
</comment>
<sequence length="203" mass="22719">MDIILFIEYIGIASAALSGFLFGVKKGCDWLGLFIAAFLTALGGGIIRDVLVSRDIYSFTHYMPVLIVIVVLFISRFFKVYKKHELEKKFIFIFADAIDVICFSIVGAMIAIEFGYNIFGVAFVAFFNGVGGGILRDILLNEVPWFMRTGLYGTISFGVGITYYILHLVGLNTIFYIITLLALGITTRMLAYYKGWQLPPLKD</sequence>
<evidence type="ECO:0000256" key="4">
    <source>
        <dbReference type="ARBA" id="ARBA00022692"/>
    </source>
</evidence>
<keyword evidence="5 7" id="KW-1133">Transmembrane helix</keyword>
<evidence type="ECO:0000313" key="10">
    <source>
        <dbReference type="Proteomes" id="UP000233248"/>
    </source>
</evidence>
<feature type="transmembrane region" description="Helical" evidence="7">
    <location>
        <begin position="30"/>
        <end position="47"/>
    </location>
</feature>
<dbReference type="Proteomes" id="UP000233248">
    <property type="component" value="Unassembled WGS sequence"/>
</dbReference>
<feature type="transmembrane region" description="Helical" evidence="7">
    <location>
        <begin position="59"/>
        <end position="78"/>
    </location>
</feature>
<feature type="transmembrane region" description="Helical" evidence="7">
    <location>
        <begin position="6"/>
        <end position="23"/>
    </location>
</feature>